<sequence>RGHLADDLDAPAALAAVDDWAAHNGADEQAPAQAGAVVDALLGVAL</sequence>
<evidence type="ECO:0000313" key="1">
    <source>
        <dbReference type="EMBL" id="NEA22128.1"/>
    </source>
</evidence>
<proteinExistence type="predicted"/>
<accession>A0A6L9QAM7</accession>
<dbReference type="GO" id="GO:0016874">
    <property type="term" value="F:ligase activity"/>
    <property type="evidence" value="ECO:0007669"/>
    <property type="project" value="UniProtKB-KW"/>
</dbReference>
<dbReference type="EC" id="6.1.1.13" evidence="1"/>
<reference evidence="1 2" key="1">
    <citation type="submission" date="2020-01" db="EMBL/GenBank/DDBJ databases">
        <title>Insect and environment-associated Actinomycetes.</title>
        <authorList>
            <person name="Currrie C."/>
            <person name="Chevrette M."/>
            <person name="Carlson C."/>
            <person name="Stubbendieck R."/>
            <person name="Wendt-Pienkowski E."/>
        </authorList>
    </citation>
    <scope>NUCLEOTIDE SEQUENCE [LARGE SCALE GENOMIC DNA]</scope>
    <source>
        <strain evidence="1 2">SID10258</strain>
    </source>
</reference>
<feature type="non-terminal residue" evidence="1">
    <location>
        <position position="1"/>
    </location>
</feature>
<protein>
    <submittedName>
        <fullName evidence="1">Cysteine--1-D-myo-inosityl 2-amino-2-deoxy-alpha-D-glucopyranoside ligase</fullName>
        <ecNumber evidence="1">6.1.1.13</ecNumber>
    </submittedName>
</protein>
<dbReference type="EMBL" id="JAAGLI010000157">
    <property type="protein sequence ID" value="NEA22128.1"/>
    <property type="molecule type" value="Genomic_DNA"/>
</dbReference>
<keyword evidence="1" id="KW-0436">Ligase</keyword>
<dbReference type="Gene3D" id="1.20.120.640">
    <property type="entry name" value="Anticodon-binding domain of a subclass of class I aminoacyl-tRNA synthetases"/>
    <property type="match status" value="1"/>
</dbReference>
<dbReference type="AlphaFoldDB" id="A0A6L9QAM7"/>
<organism evidence="1 2">
    <name type="scientific">Actinomadura bangladeshensis</name>
    <dbReference type="NCBI Taxonomy" id="453573"/>
    <lineage>
        <taxon>Bacteria</taxon>
        <taxon>Bacillati</taxon>
        <taxon>Actinomycetota</taxon>
        <taxon>Actinomycetes</taxon>
        <taxon>Streptosporangiales</taxon>
        <taxon>Thermomonosporaceae</taxon>
        <taxon>Actinomadura</taxon>
    </lineage>
</organism>
<name>A0A6L9QAM7_9ACTN</name>
<comment type="caution">
    <text evidence="1">The sequence shown here is derived from an EMBL/GenBank/DDBJ whole genome shotgun (WGS) entry which is preliminary data.</text>
</comment>
<evidence type="ECO:0000313" key="2">
    <source>
        <dbReference type="Proteomes" id="UP000475532"/>
    </source>
</evidence>
<dbReference type="Proteomes" id="UP000475532">
    <property type="component" value="Unassembled WGS sequence"/>
</dbReference>
<gene>
    <name evidence="1" type="ORF">G3I70_06410</name>
</gene>